<accession>D4DTG9</accession>
<proteinExistence type="predicted"/>
<evidence type="ECO:0000259" key="4">
    <source>
        <dbReference type="Pfam" id="PF20260"/>
    </source>
</evidence>
<feature type="compositionally biased region" description="Basic residues" evidence="3">
    <location>
        <begin position="134"/>
        <end position="146"/>
    </location>
</feature>
<dbReference type="Pfam" id="PF20260">
    <property type="entry name" value="PUA_4"/>
    <property type="match status" value="1"/>
</dbReference>
<keyword evidence="5" id="KW-0489">Methyltransferase</keyword>
<keyword evidence="5" id="KW-0808">Transferase</keyword>
<feature type="domain" description="Ribosomal RNA small subunit methyltransferase E PUA-like" evidence="4">
    <location>
        <begin position="18"/>
        <end position="63"/>
    </location>
</feature>
<dbReference type="InterPro" id="IPR015947">
    <property type="entry name" value="PUA-like_sf"/>
</dbReference>
<dbReference type="InterPro" id="IPR046887">
    <property type="entry name" value="RsmE_PUA-like"/>
</dbReference>
<organism evidence="5 6">
    <name type="scientific">Neisseria elongata subsp. glycolytica ATCC 29315</name>
    <dbReference type="NCBI Taxonomy" id="546263"/>
    <lineage>
        <taxon>Bacteria</taxon>
        <taxon>Pseudomonadati</taxon>
        <taxon>Pseudomonadota</taxon>
        <taxon>Betaproteobacteria</taxon>
        <taxon>Neisseriales</taxon>
        <taxon>Neisseriaceae</taxon>
        <taxon>Neisseria</taxon>
    </lineage>
</organism>
<evidence type="ECO:0000256" key="2">
    <source>
        <dbReference type="ARBA" id="ARBA00033196"/>
    </source>
</evidence>
<dbReference type="InterPro" id="IPR029026">
    <property type="entry name" value="tRNA_m1G_MTases_N"/>
</dbReference>
<dbReference type="GO" id="GO:0070475">
    <property type="term" value="P:rRNA base methylation"/>
    <property type="evidence" value="ECO:0007669"/>
    <property type="project" value="TreeGrafter"/>
</dbReference>
<dbReference type="PANTHER" id="PTHR30027">
    <property type="entry name" value="RIBOSOMAL RNA SMALL SUBUNIT METHYLTRANSFERASE E"/>
    <property type="match status" value="1"/>
</dbReference>
<evidence type="ECO:0000256" key="1">
    <source>
        <dbReference type="ARBA" id="ARBA00013673"/>
    </source>
</evidence>
<dbReference type="EMBL" id="ADBF01000233">
    <property type="protein sequence ID" value="EFE48865.1"/>
    <property type="molecule type" value="Genomic_DNA"/>
</dbReference>
<feature type="compositionally biased region" description="Basic residues" evidence="3">
    <location>
        <begin position="103"/>
        <end position="112"/>
    </location>
</feature>
<dbReference type="NCBIfam" id="TIGR00046">
    <property type="entry name" value="RsmE family RNA methyltransferase"/>
    <property type="match status" value="1"/>
</dbReference>
<dbReference type="PANTHER" id="PTHR30027:SF3">
    <property type="entry name" value="16S RRNA (URACIL(1498)-N(3))-METHYLTRANSFERASE"/>
    <property type="match status" value="1"/>
</dbReference>
<dbReference type="Proteomes" id="UP000005536">
    <property type="component" value="Unassembled WGS sequence"/>
</dbReference>
<dbReference type="InterPro" id="IPR006700">
    <property type="entry name" value="RsmE"/>
</dbReference>
<dbReference type="SUPFAM" id="SSF88697">
    <property type="entry name" value="PUA domain-like"/>
    <property type="match status" value="1"/>
</dbReference>
<protein>
    <recommendedName>
        <fullName evidence="1">Ribosomal RNA small subunit methyltransferase E</fullName>
    </recommendedName>
    <alternativeName>
        <fullName evidence="2">16S rRNA m3U1498 methyltransferase</fullName>
    </alternativeName>
</protein>
<reference evidence="5 6" key="1">
    <citation type="submission" date="2010-02" db="EMBL/GenBank/DDBJ databases">
        <authorList>
            <person name="Weinstock G."/>
            <person name="Sodergren E."/>
            <person name="Clifton S."/>
            <person name="Fulton L."/>
            <person name="Fulton B."/>
            <person name="Courtney L."/>
            <person name="Fronick C."/>
            <person name="Harrison M."/>
            <person name="Strong C."/>
            <person name="Farmer C."/>
            <person name="Delahaunty K."/>
            <person name="Markovic C."/>
            <person name="Hall O."/>
            <person name="Minx P."/>
            <person name="Tomlinson C."/>
            <person name="Mitreva M."/>
            <person name="Nelson J."/>
            <person name="Hou S."/>
            <person name="Wollam A."/>
            <person name="Pepin K.H."/>
            <person name="Johnson M."/>
            <person name="Bhonagiri V."/>
            <person name="Zhang X."/>
            <person name="Suruliraj S."/>
            <person name="Warren W."/>
            <person name="Chinwalla A."/>
            <person name="Mardis E.R."/>
            <person name="Wilson R.K."/>
        </authorList>
    </citation>
    <scope>NUCLEOTIDE SEQUENCE [LARGE SCALE GENOMIC DNA]</scope>
    <source>
        <strain evidence="5 6">ATCC 29315</strain>
    </source>
</reference>
<evidence type="ECO:0000256" key="3">
    <source>
        <dbReference type="SAM" id="MobiDB-lite"/>
    </source>
</evidence>
<dbReference type="Gene3D" id="3.40.1280.10">
    <property type="match status" value="1"/>
</dbReference>
<evidence type="ECO:0000313" key="6">
    <source>
        <dbReference type="Proteomes" id="UP000005536"/>
    </source>
</evidence>
<gene>
    <name evidence="5" type="ORF">NEIELOOT_02375</name>
</gene>
<feature type="region of interest" description="Disordered" evidence="3">
    <location>
        <begin position="103"/>
        <end position="192"/>
    </location>
</feature>
<name>D4DTG9_NEIEG</name>
<dbReference type="AlphaFoldDB" id="D4DTG9"/>
<dbReference type="GO" id="GO:0070042">
    <property type="term" value="F:rRNA (uridine-N3-)-methyltransferase activity"/>
    <property type="evidence" value="ECO:0007669"/>
    <property type="project" value="TreeGrafter"/>
</dbReference>
<comment type="caution">
    <text evidence="5">The sequence shown here is derived from an EMBL/GenBank/DDBJ whole genome shotgun (WGS) entry which is preliminary data.</text>
</comment>
<evidence type="ECO:0000313" key="5">
    <source>
        <dbReference type="EMBL" id="EFE48865.1"/>
    </source>
</evidence>
<sequence length="192" mass="20822">MPRFFLSAALHVGETVALPGDVVRHLNVLRCRIGEGIVLFNGDGLSYHAVLNSLDKRAAEAEISSSRPSENESPLHITLIQAVSSGERMDFTLQKKCGIGRKRNHPRRKRALRSQTERGACGKTGKPLAGNRYFRLRTKRSQHRPCRAPAAALPPGSAKPAGCGGQTADEPEPELPSEQPAAAAQCRFHGRS</sequence>